<dbReference type="EC" id="5.1.3.2" evidence="4"/>
<dbReference type="Proteomes" id="UP000728032">
    <property type="component" value="Unassembled WGS sequence"/>
</dbReference>
<dbReference type="InterPro" id="IPR036291">
    <property type="entry name" value="NAD(P)-bd_dom_sf"/>
</dbReference>
<organism evidence="7">
    <name type="scientific">Oppiella nova</name>
    <dbReference type="NCBI Taxonomy" id="334625"/>
    <lineage>
        <taxon>Eukaryota</taxon>
        <taxon>Metazoa</taxon>
        <taxon>Ecdysozoa</taxon>
        <taxon>Arthropoda</taxon>
        <taxon>Chelicerata</taxon>
        <taxon>Arachnida</taxon>
        <taxon>Acari</taxon>
        <taxon>Acariformes</taxon>
        <taxon>Sarcoptiformes</taxon>
        <taxon>Oribatida</taxon>
        <taxon>Brachypylina</taxon>
        <taxon>Oppioidea</taxon>
        <taxon>Oppiidae</taxon>
        <taxon>Oppiella</taxon>
    </lineage>
</organism>
<evidence type="ECO:0000313" key="7">
    <source>
        <dbReference type="EMBL" id="CAD7663642.1"/>
    </source>
</evidence>
<proteinExistence type="predicted"/>
<keyword evidence="5" id="KW-0520">NAD</keyword>
<name>A0A7R9QZ34_9ACAR</name>
<dbReference type="OrthoDB" id="6537911at2759"/>
<dbReference type="GO" id="GO:0005829">
    <property type="term" value="C:cytosol"/>
    <property type="evidence" value="ECO:0007669"/>
    <property type="project" value="TreeGrafter"/>
</dbReference>
<dbReference type="AlphaFoldDB" id="A0A7R9QZ34"/>
<comment type="catalytic activity">
    <reaction evidence="1">
        <text>UDP-alpha-D-glucose = UDP-alpha-D-galactose</text>
        <dbReference type="Rhea" id="RHEA:22168"/>
        <dbReference type="ChEBI" id="CHEBI:58885"/>
        <dbReference type="ChEBI" id="CHEBI:66914"/>
        <dbReference type="EC" id="5.1.3.2"/>
    </reaction>
</comment>
<dbReference type="PANTHER" id="PTHR43725:SF47">
    <property type="entry name" value="UDP-GLUCOSE 4-EPIMERASE"/>
    <property type="match status" value="1"/>
</dbReference>
<evidence type="ECO:0000313" key="8">
    <source>
        <dbReference type="Proteomes" id="UP000728032"/>
    </source>
</evidence>
<evidence type="ECO:0000256" key="2">
    <source>
        <dbReference type="ARBA" id="ARBA00001911"/>
    </source>
</evidence>
<dbReference type="GO" id="GO:0005996">
    <property type="term" value="P:monosaccharide metabolic process"/>
    <property type="evidence" value="ECO:0007669"/>
    <property type="project" value="TreeGrafter"/>
</dbReference>
<protein>
    <recommendedName>
        <fullName evidence="4">UDP-glucose 4-epimerase</fullName>
        <ecNumber evidence="4">5.1.3.2</ecNumber>
    </recommendedName>
</protein>
<keyword evidence="6" id="KW-0413">Isomerase</keyword>
<keyword evidence="8" id="KW-1185">Reference proteome</keyword>
<dbReference type="EMBL" id="OC948506">
    <property type="protein sequence ID" value="CAD7663642.1"/>
    <property type="molecule type" value="Genomic_DNA"/>
</dbReference>
<evidence type="ECO:0000256" key="6">
    <source>
        <dbReference type="ARBA" id="ARBA00023235"/>
    </source>
</evidence>
<comment type="cofactor">
    <cofactor evidence="2">
        <name>NAD(+)</name>
        <dbReference type="ChEBI" id="CHEBI:57540"/>
    </cofactor>
</comment>
<dbReference type="SUPFAM" id="SSF51735">
    <property type="entry name" value="NAD(P)-binding Rossmann-fold domains"/>
    <property type="match status" value="1"/>
</dbReference>
<feature type="non-terminal residue" evidence="7">
    <location>
        <position position="106"/>
    </location>
</feature>
<dbReference type="PANTHER" id="PTHR43725">
    <property type="entry name" value="UDP-GLUCOSE 4-EPIMERASE"/>
    <property type="match status" value="1"/>
</dbReference>
<evidence type="ECO:0000256" key="1">
    <source>
        <dbReference type="ARBA" id="ARBA00000083"/>
    </source>
</evidence>
<evidence type="ECO:0000256" key="4">
    <source>
        <dbReference type="ARBA" id="ARBA00013189"/>
    </source>
</evidence>
<evidence type="ECO:0000256" key="3">
    <source>
        <dbReference type="ARBA" id="ARBA00004947"/>
    </source>
</evidence>
<accession>A0A7R9QZ34</accession>
<dbReference type="GO" id="GO:0003978">
    <property type="term" value="F:UDP-glucose 4-epimerase activity"/>
    <property type="evidence" value="ECO:0007669"/>
    <property type="project" value="UniProtKB-EC"/>
</dbReference>
<comment type="pathway">
    <text evidence="3">Carbohydrate metabolism; galactose metabolism.</text>
</comment>
<reference evidence="7" key="1">
    <citation type="submission" date="2020-11" db="EMBL/GenBank/DDBJ databases">
        <authorList>
            <person name="Tran Van P."/>
        </authorList>
    </citation>
    <scope>NUCLEOTIDE SEQUENCE</scope>
</reference>
<dbReference type="EMBL" id="CAJPVJ010033681">
    <property type="protein sequence ID" value="CAG2180779.1"/>
    <property type="molecule type" value="Genomic_DNA"/>
</dbReference>
<evidence type="ECO:0000256" key="5">
    <source>
        <dbReference type="ARBA" id="ARBA00023027"/>
    </source>
</evidence>
<sequence>EDLANGHLKALDKISDKGWHGFNAINLGTGRGYTVLEIIKAFESANGIKIPYKIVDRRPGDVTALYADSQLALEKLEWRAVRSLQEMCASAWKWQSNHPNGYNTKK</sequence>
<dbReference type="Gene3D" id="3.90.25.10">
    <property type="entry name" value="UDP-galactose 4-epimerase, domain 1"/>
    <property type="match status" value="1"/>
</dbReference>
<gene>
    <name evidence="7" type="ORF">ONB1V03_LOCUS20200</name>
</gene>